<dbReference type="Proteomes" id="UP000789405">
    <property type="component" value="Unassembled WGS sequence"/>
</dbReference>
<dbReference type="InterPro" id="IPR043502">
    <property type="entry name" value="DNA/RNA_pol_sf"/>
</dbReference>
<organism evidence="2 3">
    <name type="scientific">Dentiscutata erythropus</name>
    <dbReference type="NCBI Taxonomy" id="1348616"/>
    <lineage>
        <taxon>Eukaryota</taxon>
        <taxon>Fungi</taxon>
        <taxon>Fungi incertae sedis</taxon>
        <taxon>Mucoromycota</taxon>
        <taxon>Glomeromycotina</taxon>
        <taxon>Glomeromycetes</taxon>
        <taxon>Diversisporales</taxon>
        <taxon>Gigasporaceae</taxon>
        <taxon>Dentiscutata</taxon>
    </lineage>
</organism>
<dbReference type="InterPro" id="IPR000477">
    <property type="entry name" value="RT_dom"/>
</dbReference>
<reference evidence="2" key="1">
    <citation type="submission" date="2021-06" db="EMBL/GenBank/DDBJ databases">
        <authorList>
            <person name="Kallberg Y."/>
            <person name="Tangrot J."/>
            <person name="Rosling A."/>
        </authorList>
    </citation>
    <scope>NUCLEOTIDE SEQUENCE</scope>
    <source>
        <strain evidence="2">MA453B</strain>
    </source>
</reference>
<evidence type="ECO:0000259" key="1">
    <source>
        <dbReference type="PROSITE" id="PS50878"/>
    </source>
</evidence>
<dbReference type="EMBL" id="CAJVPY010000680">
    <property type="protein sequence ID" value="CAG8487044.1"/>
    <property type="molecule type" value="Genomic_DNA"/>
</dbReference>
<feature type="domain" description="Reverse transcriptase" evidence="1">
    <location>
        <begin position="1"/>
        <end position="55"/>
    </location>
</feature>
<dbReference type="AlphaFoldDB" id="A0A9N8WEB7"/>
<dbReference type="PANTHER" id="PTHR33064">
    <property type="entry name" value="POL PROTEIN"/>
    <property type="match status" value="1"/>
</dbReference>
<dbReference type="Gene3D" id="3.30.70.270">
    <property type="match status" value="1"/>
</dbReference>
<dbReference type="Pfam" id="PF00078">
    <property type="entry name" value="RVT_1"/>
    <property type="match status" value="1"/>
</dbReference>
<gene>
    <name evidence="2" type="ORF">DERYTH_LOCUS2219</name>
</gene>
<accession>A0A9N8WEB7</accession>
<dbReference type="SUPFAM" id="SSF56672">
    <property type="entry name" value="DNA/RNA polymerases"/>
    <property type="match status" value="1"/>
</dbReference>
<evidence type="ECO:0000313" key="2">
    <source>
        <dbReference type="EMBL" id="CAG8487044.1"/>
    </source>
</evidence>
<dbReference type="PANTHER" id="PTHR33064:SF37">
    <property type="entry name" value="RIBONUCLEASE H"/>
    <property type="match status" value="1"/>
</dbReference>
<dbReference type="InterPro" id="IPR051320">
    <property type="entry name" value="Viral_Replic_Matur_Polypro"/>
</dbReference>
<name>A0A9N8WEB7_9GLOM</name>
<dbReference type="PROSITE" id="PS50878">
    <property type="entry name" value="RT_POL"/>
    <property type="match status" value="1"/>
</dbReference>
<dbReference type="OrthoDB" id="1750432at2759"/>
<sequence length="67" mass="7743">MEVYLDDIIIYSKTFQDHLNHLKNVLTTLAVAVLKLNPDKYELFKNNIEFLGHEVGKARITPDENKA</sequence>
<protein>
    <submittedName>
        <fullName evidence="2">26338_t:CDS:1</fullName>
    </submittedName>
</protein>
<proteinExistence type="predicted"/>
<comment type="caution">
    <text evidence="2">The sequence shown here is derived from an EMBL/GenBank/DDBJ whole genome shotgun (WGS) entry which is preliminary data.</text>
</comment>
<keyword evidence="3" id="KW-1185">Reference proteome</keyword>
<dbReference type="InterPro" id="IPR043128">
    <property type="entry name" value="Rev_trsase/Diguanyl_cyclase"/>
</dbReference>
<evidence type="ECO:0000313" key="3">
    <source>
        <dbReference type="Proteomes" id="UP000789405"/>
    </source>
</evidence>